<sequence length="138" mass="14694">MSSARFDGDTWDLASSVGLTATTVAAARAVAARDPEGAGAVATDRFAEPLVRAVGVDFFTRMATGELDAAELDEETAIGMRHSGAAMAIRTRFFDDFFLDATASGIVRPSSWLPAWTRARTGCPGRRAPRCSKSISHR</sequence>
<proteinExistence type="predicted"/>
<dbReference type="InterPro" id="IPR029063">
    <property type="entry name" value="SAM-dependent_MTases_sf"/>
</dbReference>
<keyword evidence="4" id="KW-1185">Reference proteome</keyword>
<dbReference type="SUPFAM" id="SSF53335">
    <property type="entry name" value="S-adenosyl-L-methionine-dependent methyltransferases"/>
    <property type="match status" value="1"/>
</dbReference>
<keyword evidence="2" id="KW-0808">Transferase</keyword>
<name>A0ABP3ALP9_MYCUL</name>
<evidence type="ECO:0000256" key="2">
    <source>
        <dbReference type="ARBA" id="ARBA00022679"/>
    </source>
</evidence>
<gene>
    <name evidence="3" type="ORF">I551_1404</name>
</gene>
<evidence type="ECO:0000256" key="1">
    <source>
        <dbReference type="ARBA" id="ARBA00022603"/>
    </source>
</evidence>
<keyword evidence="1 3" id="KW-0489">Methyltransferase</keyword>
<dbReference type="Proteomes" id="UP000020681">
    <property type="component" value="Unassembled WGS sequence"/>
</dbReference>
<dbReference type="GO" id="GO:0032259">
    <property type="term" value="P:methylation"/>
    <property type="evidence" value="ECO:0007669"/>
    <property type="project" value="UniProtKB-KW"/>
</dbReference>
<dbReference type="EMBL" id="JAOL01000081">
    <property type="protein sequence ID" value="EUA92093.1"/>
    <property type="molecule type" value="Genomic_DNA"/>
</dbReference>
<dbReference type="GO" id="GO:0008168">
    <property type="term" value="F:methyltransferase activity"/>
    <property type="evidence" value="ECO:0007669"/>
    <property type="project" value="UniProtKB-KW"/>
</dbReference>
<dbReference type="Gene3D" id="3.40.50.150">
    <property type="entry name" value="Vaccinia Virus protein VP39"/>
    <property type="match status" value="1"/>
</dbReference>
<protein>
    <submittedName>
        <fullName evidence="3">Leucine carboxyl methyltransferase family protein</fullName>
    </submittedName>
</protein>
<accession>A0ABP3ALP9</accession>
<comment type="caution">
    <text evidence="3">The sequence shown here is derived from an EMBL/GenBank/DDBJ whole genome shotgun (WGS) entry which is preliminary data.</text>
</comment>
<organism evidence="3 4">
    <name type="scientific">Mycobacterium ulcerans str. Harvey</name>
    <dbReference type="NCBI Taxonomy" id="1299332"/>
    <lineage>
        <taxon>Bacteria</taxon>
        <taxon>Bacillati</taxon>
        <taxon>Actinomycetota</taxon>
        <taxon>Actinomycetes</taxon>
        <taxon>Mycobacteriales</taxon>
        <taxon>Mycobacteriaceae</taxon>
        <taxon>Mycobacterium</taxon>
        <taxon>Mycobacterium ulcerans group</taxon>
    </lineage>
</organism>
<dbReference type="Pfam" id="PF04072">
    <property type="entry name" value="LCM"/>
    <property type="match status" value="1"/>
</dbReference>
<dbReference type="InterPro" id="IPR007213">
    <property type="entry name" value="Ppm1/Ppm2/Tcmp"/>
</dbReference>
<evidence type="ECO:0000313" key="3">
    <source>
        <dbReference type="EMBL" id="EUA92093.1"/>
    </source>
</evidence>
<evidence type="ECO:0000313" key="4">
    <source>
        <dbReference type="Proteomes" id="UP000020681"/>
    </source>
</evidence>
<reference evidence="3 4" key="1">
    <citation type="submission" date="2014-01" db="EMBL/GenBank/DDBJ databases">
        <authorList>
            <person name="Dobos K."/>
            <person name="Lenaerts A."/>
            <person name="Ordway D."/>
            <person name="DeGroote M.A."/>
            <person name="Parker T."/>
            <person name="Sizemore C."/>
            <person name="Tallon L.J."/>
            <person name="Sadzewicz L.K."/>
            <person name="Sengamalay N."/>
            <person name="Fraser C.M."/>
            <person name="Hine E."/>
            <person name="Shefchek K.A."/>
            <person name="Das S.P."/>
            <person name="Tettelin H."/>
        </authorList>
    </citation>
    <scope>NUCLEOTIDE SEQUENCE [LARGE SCALE GENOMIC DNA]</scope>
    <source>
        <strain evidence="3 4">Harvey</strain>
    </source>
</reference>